<dbReference type="AlphaFoldDB" id="A0A068X332"/>
<proteinExistence type="predicted"/>
<feature type="compositionally biased region" description="Polar residues" evidence="1">
    <location>
        <begin position="188"/>
        <end position="201"/>
    </location>
</feature>
<evidence type="ECO:0000256" key="1">
    <source>
        <dbReference type="SAM" id="MobiDB-lite"/>
    </source>
</evidence>
<sequence>MEQLLSFVATTFSTRCINQLVGCQASVGKNHNPTELITLPISTEALVHTEIWTNDPKSSEAYVTLKPYYQLDGCLQNVHFVEPSATTTAEVSSRAPKTEVSPPSCLLLHHHHHHHHHQSSERPADVYALMTESANATSAISILDPITGNRIFVPSLTANTGLLLPSSSAAATTTTTTNTNTSSSPSSGVITVSPDSSTTIGTERGAETINKPKSSNKGK</sequence>
<protein>
    <submittedName>
        <fullName evidence="2 4">Uncharacterized protein</fullName>
    </submittedName>
</protein>
<evidence type="ECO:0000313" key="3">
    <source>
        <dbReference type="Proteomes" id="UP000492820"/>
    </source>
</evidence>
<reference evidence="2" key="2">
    <citation type="submission" date="2014-06" db="EMBL/GenBank/DDBJ databases">
        <authorList>
            <person name="Aslett M."/>
        </authorList>
    </citation>
    <scope>NUCLEOTIDE SEQUENCE</scope>
</reference>
<organism evidence="2">
    <name type="scientific">Echinococcus granulosus</name>
    <name type="common">Hydatid tapeworm</name>
    <dbReference type="NCBI Taxonomy" id="6210"/>
    <lineage>
        <taxon>Eukaryota</taxon>
        <taxon>Metazoa</taxon>
        <taxon>Spiralia</taxon>
        <taxon>Lophotrochozoa</taxon>
        <taxon>Platyhelminthes</taxon>
        <taxon>Cestoda</taxon>
        <taxon>Eucestoda</taxon>
        <taxon>Cyclophyllidea</taxon>
        <taxon>Taeniidae</taxon>
        <taxon>Echinococcus</taxon>
        <taxon>Echinococcus granulosus group</taxon>
    </lineage>
</organism>
<feature type="compositionally biased region" description="Low complexity" evidence="1">
    <location>
        <begin position="172"/>
        <end position="187"/>
    </location>
</feature>
<reference evidence="4" key="3">
    <citation type="submission" date="2020-10" db="UniProtKB">
        <authorList>
            <consortium name="WormBaseParasite"/>
        </authorList>
    </citation>
    <scope>IDENTIFICATION</scope>
</reference>
<gene>
    <name evidence="2" type="ORF">EgrG_000150300</name>
</gene>
<dbReference type="EMBL" id="LK028603">
    <property type="protein sequence ID" value="CDS24378.1"/>
    <property type="molecule type" value="Genomic_DNA"/>
</dbReference>
<name>A0A068X332_ECHGR</name>
<reference evidence="2 3" key="1">
    <citation type="journal article" date="2013" name="Nature">
        <title>The genomes of four tapeworm species reveal adaptations to parasitism.</title>
        <authorList>
            <person name="Tsai I.J."/>
            <person name="Zarowiecki M."/>
            <person name="Holroyd N."/>
            <person name="Garciarrubio A."/>
            <person name="Sanchez-Flores A."/>
            <person name="Brooks K.L."/>
            <person name="Tracey A."/>
            <person name="Bobes R.J."/>
            <person name="Fragoso G."/>
            <person name="Sciutto E."/>
            <person name="Aslett M."/>
            <person name="Beasley H."/>
            <person name="Bennett H.M."/>
            <person name="Cai J."/>
            <person name="Camicia F."/>
            <person name="Clark R."/>
            <person name="Cucher M."/>
            <person name="De Silva N."/>
            <person name="Day T.A."/>
            <person name="Deplazes P."/>
            <person name="Estrada K."/>
            <person name="Fernandez C."/>
            <person name="Holland P.W."/>
            <person name="Hou J."/>
            <person name="Hu S."/>
            <person name="Huckvale T."/>
            <person name="Hung S.S."/>
            <person name="Kamenetzky L."/>
            <person name="Keane J.A."/>
            <person name="Kiss F."/>
            <person name="Koziol U."/>
            <person name="Lambert O."/>
            <person name="Liu K."/>
            <person name="Luo X."/>
            <person name="Luo Y."/>
            <person name="Macchiaroli N."/>
            <person name="Nichol S."/>
            <person name="Paps J."/>
            <person name="Parkinson J."/>
            <person name="Pouchkina-Stantcheva N."/>
            <person name="Riddiford N."/>
            <person name="Rosenzvit M."/>
            <person name="Salinas G."/>
            <person name="Wasmuth J.D."/>
            <person name="Zamanian M."/>
            <person name="Zheng Y."/>
            <person name="Cai X."/>
            <person name="Soberon X."/>
            <person name="Olson P.D."/>
            <person name="Laclette J.P."/>
            <person name="Brehm K."/>
            <person name="Berriman M."/>
            <person name="Garciarrubio A."/>
            <person name="Bobes R.J."/>
            <person name="Fragoso G."/>
            <person name="Sanchez-Flores A."/>
            <person name="Estrada K."/>
            <person name="Cevallos M.A."/>
            <person name="Morett E."/>
            <person name="Gonzalez V."/>
            <person name="Portillo T."/>
            <person name="Ochoa-Leyva A."/>
            <person name="Jose M.V."/>
            <person name="Sciutto E."/>
            <person name="Landa A."/>
            <person name="Jimenez L."/>
            <person name="Valdes V."/>
            <person name="Carrero J.C."/>
            <person name="Larralde C."/>
            <person name="Morales-Montor J."/>
            <person name="Limon-Lason J."/>
            <person name="Soberon X."/>
            <person name="Laclette J.P."/>
        </authorList>
    </citation>
    <scope>NUCLEOTIDE SEQUENCE [LARGE SCALE GENOMIC DNA]</scope>
</reference>
<dbReference type="WBParaSite" id="EgrG_000150300">
    <property type="protein sequence ID" value="EgrG_000150300"/>
    <property type="gene ID" value="EgrG_000150300"/>
</dbReference>
<accession>A0A068X332</accession>
<evidence type="ECO:0000313" key="2">
    <source>
        <dbReference type="EMBL" id="CDS24378.1"/>
    </source>
</evidence>
<feature type="region of interest" description="Disordered" evidence="1">
    <location>
        <begin position="172"/>
        <end position="219"/>
    </location>
</feature>
<dbReference type="Proteomes" id="UP000492820">
    <property type="component" value="Unassembled WGS sequence"/>
</dbReference>
<evidence type="ECO:0000313" key="4">
    <source>
        <dbReference type="WBParaSite" id="EgrG_000150300"/>
    </source>
</evidence>